<keyword evidence="11" id="KW-0227">DNA damage</keyword>
<evidence type="ECO:0000256" key="3">
    <source>
        <dbReference type="ARBA" id="ARBA00012417"/>
    </source>
</evidence>
<evidence type="ECO:0000256" key="8">
    <source>
        <dbReference type="ARBA" id="ARBA00022679"/>
    </source>
</evidence>
<gene>
    <name evidence="25" type="primary">polX</name>
    <name evidence="25" type="ORF">ASNO1_42390</name>
</gene>
<evidence type="ECO:0000256" key="11">
    <source>
        <dbReference type="ARBA" id="ARBA00022763"/>
    </source>
</evidence>
<dbReference type="Gene3D" id="3.20.20.140">
    <property type="entry name" value="Metal-dependent hydrolases"/>
    <property type="match status" value="1"/>
</dbReference>
<comment type="catalytic activity">
    <reaction evidence="19">
        <text>a 5'-end 2'-deoxyribose-2'-deoxyribonucleotide-DNA = (2E,4S)-4-hydroxypenten-2-al-5-phosphate + a 5'-end 5'-phospho-2'-deoxyribonucleoside-DNA + H(+)</text>
        <dbReference type="Rhea" id="RHEA:76255"/>
        <dbReference type="Rhea" id="RHEA-COMP:13180"/>
        <dbReference type="Rhea" id="RHEA-COMP:18657"/>
        <dbReference type="ChEBI" id="CHEBI:15378"/>
        <dbReference type="ChEBI" id="CHEBI:136412"/>
        <dbReference type="ChEBI" id="CHEBI:195194"/>
        <dbReference type="ChEBI" id="CHEBI:195195"/>
    </reaction>
</comment>
<feature type="domain" description="DNA-directed DNA polymerase X" evidence="24">
    <location>
        <begin position="12"/>
        <end position="328"/>
    </location>
</feature>
<evidence type="ECO:0000256" key="15">
    <source>
        <dbReference type="ARBA" id="ARBA00023204"/>
    </source>
</evidence>
<evidence type="ECO:0000256" key="6">
    <source>
        <dbReference type="ARBA" id="ARBA00022481"/>
    </source>
</evidence>
<dbReference type="InterPro" id="IPR002054">
    <property type="entry name" value="DNA-dir_DNA_pol_X"/>
</dbReference>
<feature type="domain" description="Polymerase/histidinol phosphatase N-terminal" evidence="23">
    <location>
        <begin position="353"/>
        <end position="432"/>
    </location>
</feature>
<comment type="subcellular location">
    <subcellularLocation>
        <location evidence="2">Cytoplasm</location>
    </subcellularLocation>
</comment>
<dbReference type="InterPro" id="IPR016195">
    <property type="entry name" value="Pol/histidinol_Pase-like"/>
</dbReference>
<dbReference type="Pfam" id="PF14520">
    <property type="entry name" value="HHH_5"/>
    <property type="match status" value="1"/>
</dbReference>
<proteinExistence type="predicted"/>
<dbReference type="EC" id="2.7.7.7" evidence="3"/>
<evidence type="ECO:0000256" key="7">
    <source>
        <dbReference type="ARBA" id="ARBA00022634"/>
    </source>
</evidence>
<dbReference type="InterPro" id="IPR010996">
    <property type="entry name" value="HHH_MUS81"/>
</dbReference>
<accession>A0ABQ6QW11</accession>
<reference evidence="25 26" key="1">
    <citation type="journal article" date="2024" name="Arch. Microbiol.">
        <title>Corallococcus caeni sp. nov., a novel myxobacterium isolated from activated sludge.</title>
        <authorList>
            <person name="Tomita S."/>
            <person name="Nakai R."/>
            <person name="Kuroda K."/>
            <person name="Kurashita H."/>
            <person name="Hatamoto M."/>
            <person name="Yamaguchi T."/>
            <person name="Narihiro T."/>
        </authorList>
    </citation>
    <scope>NUCLEOTIDE SEQUENCE [LARGE SCALE GENOMIC DNA]</scope>
    <source>
        <strain evidence="25 26">NO1</strain>
    </source>
</reference>
<dbReference type="Pfam" id="PF14791">
    <property type="entry name" value="DNA_pol_B_thumb"/>
    <property type="match status" value="1"/>
</dbReference>
<keyword evidence="9" id="KW-0548">Nucleotidyltransferase</keyword>
<dbReference type="PRINTS" id="PR00870">
    <property type="entry name" value="DNAPOLXBETA"/>
</dbReference>
<dbReference type="SMART" id="SM00278">
    <property type="entry name" value="HhH1"/>
    <property type="match status" value="3"/>
</dbReference>
<keyword evidence="14" id="KW-0915">Sodium</keyword>
<keyword evidence="6" id="KW-0488">Methylation</keyword>
<feature type="domain" description="Helix-hairpin-helix DNA-binding motif class 1" evidence="22">
    <location>
        <begin position="138"/>
        <end position="157"/>
    </location>
</feature>
<evidence type="ECO:0000256" key="4">
    <source>
        <dbReference type="ARBA" id="ARBA00012720"/>
    </source>
</evidence>
<evidence type="ECO:0000256" key="13">
    <source>
        <dbReference type="ARBA" id="ARBA00022932"/>
    </source>
</evidence>
<dbReference type="Pfam" id="PF14716">
    <property type="entry name" value="HHH_8"/>
    <property type="match status" value="1"/>
</dbReference>
<dbReference type="InterPro" id="IPR043519">
    <property type="entry name" value="NT_sf"/>
</dbReference>
<evidence type="ECO:0000256" key="20">
    <source>
        <dbReference type="ARBA" id="ARBA00045548"/>
    </source>
</evidence>
<feature type="domain" description="Helix-hairpin-helix DNA-binding motif class 1" evidence="22">
    <location>
        <begin position="63"/>
        <end position="82"/>
    </location>
</feature>
<evidence type="ECO:0000256" key="9">
    <source>
        <dbReference type="ARBA" id="ARBA00022695"/>
    </source>
</evidence>
<keyword evidence="25" id="KW-0540">Nuclease</keyword>
<sequence length="586" mass="63883">MTPDVTPSTAVLTDKAAVAQVLRDMSLLLQLQGQSGFRVRAYDIAADRIANLPQELGAVVTQGRLQELQGIGPGLADKLTELVTTGRMSAFEELKARFPAGLLDLMKLPDVGPKKVAALWSELQVGSIEDLERACRDGRVRELKGFGAKSEAKLLDGIAVYRRARGERKLLGDALPIAEGLLERIRQAPGVVRASLGGSVRRRAETVSDVDLIASAPDAGPVLDALANAPGVATVIGKGDSKCSVRMVQGDLQVDLRVLPDEDFATALHHFTGSKAHHIRLRNLGHEKGLKISEWGVHREDGTKVPVPDEATLYRLLDMQEVPPELREDNGEVEAAKAGKLPVDLVTLEDVQGAVHAHSTWSDGRNTLEEMARAAQALGLKYLTITEHSEAAIHAGGLKVDDLKRQWEEIDRVNAAVPGVRLLKGIEVDILESGALDYADSVLEQLEVVIASIHVRHSMDEDQMTRRVLAALDNPHLHILGHPTGRLIQSREPYALRMEEVLERARERGVAVEINGKPARLDLKAEYVRQAVALGVKLVVSCDAHRQEDLKNLAYAVATARRGWARKQDILNTLSAESFLAALRER</sequence>
<keyword evidence="25" id="KW-0378">Hydrolase</keyword>
<evidence type="ECO:0000313" key="25">
    <source>
        <dbReference type="EMBL" id="GMU07986.1"/>
    </source>
</evidence>
<dbReference type="EC" id="4.2.99.18" evidence="4"/>
<evidence type="ECO:0000256" key="21">
    <source>
        <dbReference type="ARBA" id="ARBA00049244"/>
    </source>
</evidence>
<evidence type="ECO:0000256" key="1">
    <source>
        <dbReference type="ARBA" id="ARBA00001946"/>
    </source>
</evidence>
<dbReference type="Gene3D" id="3.30.460.10">
    <property type="entry name" value="Beta Polymerase, domain 2"/>
    <property type="match status" value="1"/>
</dbReference>
<comment type="catalytic activity">
    <reaction evidence="21">
        <text>DNA(n) + a 2'-deoxyribonucleoside 5'-triphosphate = DNA(n+1) + diphosphate</text>
        <dbReference type="Rhea" id="RHEA:22508"/>
        <dbReference type="Rhea" id="RHEA-COMP:17339"/>
        <dbReference type="Rhea" id="RHEA-COMP:17340"/>
        <dbReference type="ChEBI" id="CHEBI:33019"/>
        <dbReference type="ChEBI" id="CHEBI:61560"/>
        <dbReference type="ChEBI" id="CHEBI:173112"/>
        <dbReference type="EC" id="2.7.7.7"/>
    </reaction>
</comment>
<name>A0ABQ6QW11_9BACT</name>
<dbReference type="InterPro" id="IPR003583">
    <property type="entry name" value="Hlx-hairpin-Hlx_DNA-bd_motif"/>
</dbReference>
<keyword evidence="25" id="KW-0269">Exonuclease</keyword>
<evidence type="ECO:0000256" key="17">
    <source>
        <dbReference type="ARBA" id="ARBA00035726"/>
    </source>
</evidence>
<dbReference type="SUPFAM" id="SSF81301">
    <property type="entry name" value="Nucleotidyltransferase"/>
    <property type="match status" value="1"/>
</dbReference>
<dbReference type="InterPro" id="IPR050243">
    <property type="entry name" value="PHP_phosphatase"/>
</dbReference>
<dbReference type="CDD" id="cd07436">
    <property type="entry name" value="PHP_PolX"/>
    <property type="match status" value="1"/>
</dbReference>
<dbReference type="InterPro" id="IPR022311">
    <property type="entry name" value="PolX-like"/>
</dbReference>
<dbReference type="PANTHER" id="PTHR36928">
    <property type="entry name" value="PHOSPHATASE YCDX-RELATED"/>
    <property type="match status" value="1"/>
</dbReference>
<dbReference type="CDD" id="cd00141">
    <property type="entry name" value="NT_POLXc"/>
    <property type="match status" value="1"/>
</dbReference>
<dbReference type="SUPFAM" id="SSF89550">
    <property type="entry name" value="PHP domain-like"/>
    <property type="match status" value="1"/>
</dbReference>
<evidence type="ECO:0000256" key="2">
    <source>
        <dbReference type="ARBA" id="ARBA00004496"/>
    </source>
</evidence>
<keyword evidence="10" id="KW-0235">DNA replication</keyword>
<dbReference type="SUPFAM" id="SSF158702">
    <property type="entry name" value="Sec63 N-terminal domain-like"/>
    <property type="match status" value="1"/>
</dbReference>
<dbReference type="InterPro" id="IPR029398">
    <property type="entry name" value="PolB_thumb"/>
</dbReference>
<dbReference type="PIRSF" id="PIRSF005047">
    <property type="entry name" value="UCP005047_YshC"/>
    <property type="match status" value="1"/>
</dbReference>
<dbReference type="Gene3D" id="1.10.150.110">
    <property type="entry name" value="DNA polymerase beta, N-terminal domain-like"/>
    <property type="match status" value="1"/>
</dbReference>
<evidence type="ECO:0000259" key="22">
    <source>
        <dbReference type="SMART" id="SM00278"/>
    </source>
</evidence>
<dbReference type="NCBIfam" id="NF006375">
    <property type="entry name" value="PRK08609.1"/>
    <property type="match status" value="1"/>
</dbReference>
<dbReference type="RefSeq" id="WP_338278814.1">
    <property type="nucleotide sequence ID" value="NZ_BTTX01000004.1"/>
</dbReference>
<evidence type="ECO:0000256" key="10">
    <source>
        <dbReference type="ARBA" id="ARBA00022705"/>
    </source>
</evidence>
<dbReference type="SMART" id="SM00483">
    <property type="entry name" value="POLXc"/>
    <property type="match status" value="1"/>
</dbReference>
<dbReference type="GO" id="GO:0004527">
    <property type="term" value="F:exonuclease activity"/>
    <property type="evidence" value="ECO:0007669"/>
    <property type="project" value="UniProtKB-KW"/>
</dbReference>
<dbReference type="InterPro" id="IPR003141">
    <property type="entry name" value="Pol/His_phosphatase_N"/>
</dbReference>
<evidence type="ECO:0000259" key="23">
    <source>
        <dbReference type="SMART" id="SM00481"/>
    </source>
</evidence>
<evidence type="ECO:0000256" key="14">
    <source>
        <dbReference type="ARBA" id="ARBA00023053"/>
    </source>
</evidence>
<dbReference type="InterPro" id="IPR047967">
    <property type="entry name" value="PolX_PHP"/>
</dbReference>
<dbReference type="InterPro" id="IPR002008">
    <property type="entry name" value="DNA_pol_X_beta-like"/>
</dbReference>
<dbReference type="EMBL" id="BTTX01000004">
    <property type="protein sequence ID" value="GMU07986.1"/>
    <property type="molecule type" value="Genomic_DNA"/>
</dbReference>
<evidence type="ECO:0000256" key="19">
    <source>
        <dbReference type="ARBA" id="ARBA00044678"/>
    </source>
</evidence>
<evidence type="ECO:0000259" key="24">
    <source>
        <dbReference type="SMART" id="SM00483"/>
    </source>
</evidence>
<keyword evidence="8" id="KW-0808">Transferase</keyword>
<dbReference type="Proteomes" id="UP001342631">
    <property type="component" value="Unassembled WGS sequence"/>
</dbReference>
<dbReference type="SMART" id="SM00481">
    <property type="entry name" value="POLIIIAc"/>
    <property type="match status" value="1"/>
</dbReference>
<dbReference type="Pfam" id="PF02811">
    <property type="entry name" value="PHP"/>
    <property type="match status" value="1"/>
</dbReference>
<dbReference type="InterPro" id="IPR004013">
    <property type="entry name" value="PHP_dom"/>
</dbReference>
<evidence type="ECO:0000256" key="16">
    <source>
        <dbReference type="ARBA" id="ARBA00035717"/>
    </source>
</evidence>
<organism evidence="25 26">
    <name type="scientific">Corallococcus caeni</name>
    <dbReference type="NCBI Taxonomy" id="3082388"/>
    <lineage>
        <taxon>Bacteria</taxon>
        <taxon>Pseudomonadati</taxon>
        <taxon>Myxococcota</taxon>
        <taxon>Myxococcia</taxon>
        <taxon>Myxococcales</taxon>
        <taxon>Cystobacterineae</taxon>
        <taxon>Myxococcaceae</taxon>
        <taxon>Corallococcus</taxon>
    </lineage>
</organism>
<comment type="caution">
    <text evidence="25">The sequence shown here is derived from an EMBL/GenBank/DDBJ whole genome shotgun (WGS) entry which is preliminary data.</text>
</comment>
<dbReference type="Gene3D" id="1.10.150.20">
    <property type="entry name" value="5' to 3' exonuclease, C-terminal subdomain"/>
    <property type="match status" value="1"/>
</dbReference>
<evidence type="ECO:0000313" key="26">
    <source>
        <dbReference type="Proteomes" id="UP001342631"/>
    </source>
</evidence>
<keyword evidence="12" id="KW-0832">Ubl conjugation</keyword>
<dbReference type="InterPro" id="IPR027421">
    <property type="entry name" value="DNA_pol_lamdba_lyase_dom_sf"/>
</dbReference>
<keyword evidence="15" id="KW-0234">DNA repair</keyword>
<protein>
    <recommendedName>
        <fullName evidence="5">DNA polymerase beta</fullName>
        <ecNumber evidence="3">2.7.7.7</ecNumber>
        <ecNumber evidence="4">4.2.99.18</ecNumber>
    </recommendedName>
    <alternativeName>
        <fullName evidence="16">5'-deoxyribose-phosphate lyase</fullName>
    </alternativeName>
    <alternativeName>
        <fullName evidence="17">AP lyase</fullName>
    </alternativeName>
</protein>
<evidence type="ECO:0000256" key="18">
    <source>
        <dbReference type="ARBA" id="ARBA00044632"/>
    </source>
</evidence>
<evidence type="ECO:0000256" key="5">
    <source>
        <dbReference type="ARBA" id="ARBA00020020"/>
    </source>
</evidence>
<feature type="domain" description="Helix-hairpin-helix DNA-binding motif class 1" evidence="22">
    <location>
        <begin position="103"/>
        <end position="122"/>
    </location>
</feature>
<keyword evidence="13" id="KW-0239">DNA-directed DNA polymerase</keyword>
<comment type="catalytic activity">
    <reaction evidence="18">
        <text>2'-deoxyribonucleotide-(2'-deoxyribose 5'-phosphate)-2'-deoxyribonucleotide-DNA = a 3'-end 2'-deoxyribonucleotide-(2,3-dehydro-2,3-deoxyribose 5'-phosphate)-DNA + a 5'-end 5'-phospho-2'-deoxyribonucleoside-DNA + H(+)</text>
        <dbReference type="Rhea" id="RHEA:66592"/>
        <dbReference type="Rhea" id="RHEA-COMP:13180"/>
        <dbReference type="Rhea" id="RHEA-COMP:16897"/>
        <dbReference type="Rhea" id="RHEA-COMP:17067"/>
        <dbReference type="ChEBI" id="CHEBI:15378"/>
        <dbReference type="ChEBI" id="CHEBI:136412"/>
        <dbReference type="ChEBI" id="CHEBI:157695"/>
        <dbReference type="ChEBI" id="CHEBI:167181"/>
        <dbReference type="EC" id="4.2.99.18"/>
    </reaction>
</comment>
<keyword evidence="26" id="KW-1185">Reference proteome</keyword>
<dbReference type="PANTHER" id="PTHR36928:SF1">
    <property type="entry name" value="PHOSPHATASE YCDX-RELATED"/>
    <property type="match status" value="1"/>
</dbReference>
<dbReference type="Gene3D" id="3.30.210.10">
    <property type="entry name" value="DNA polymerase, thumb domain"/>
    <property type="match status" value="1"/>
</dbReference>
<dbReference type="InterPro" id="IPR037160">
    <property type="entry name" value="DNA_Pol_thumb_sf"/>
</dbReference>
<comment type="function">
    <text evidence="20">Repair polymerase that plays a key role in base-excision repair. During this process, the damaged base is excised by specific DNA glycosylases, the DNA backbone is nicked at the abasic site by an apurinic/apyrimidic (AP) endonuclease, and POLB removes 5'-deoxyribose-phosphate from the preincised AP site acting as a 5'-deoxyribose-phosphate lyase (5'-dRP lyase); through its DNA polymerase activity, it adds one nucleotide to the 3' end of the arising single-nucleotide gap. Conducts 'gap-filling' DNA synthesis in a stepwise distributive fashion rather than in a processive fashion as for other DNA polymerases. It is also able to cleave sugar-phosphate bonds 3' to an intact AP site, acting as an AP lyase.</text>
</comment>
<evidence type="ECO:0000256" key="12">
    <source>
        <dbReference type="ARBA" id="ARBA00022843"/>
    </source>
</evidence>
<keyword evidence="7" id="KW-0237">DNA synthesis</keyword>
<dbReference type="SUPFAM" id="SSF47802">
    <property type="entry name" value="DNA polymerase beta, N-terminal domain-like"/>
    <property type="match status" value="1"/>
</dbReference>
<comment type="cofactor">
    <cofactor evidence="1">
        <name>Mg(2+)</name>
        <dbReference type="ChEBI" id="CHEBI:18420"/>
    </cofactor>
</comment>